<dbReference type="OrthoDB" id="2877974at2"/>
<reference evidence="2 3" key="1">
    <citation type="submission" date="2018-06" db="EMBL/GenBank/DDBJ databases">
        <title>Freshwater and sediment microbial communities from various areas in North America, analyzing microbe dynamics in response to fracking.</title>
        <authorList>
            <person name="Lamendella R."/>
        </authorList>
    </citation>
    <scope>NUCLEOTIDE SEQUENCE [LARGE SCALE GENOMIC DNA]</scope>
    <source>
        <strain evidence="2 3">14_TX</strain>
    </source>
</reference>
<keyword evidence="3" id="KW-1185">Reference proteome</keyword>
<keyword evidence="1" id="KW-0812">Transmembrane</keyword>
<comment type="caution">
    <text evidence="2">The sequence shown here is derived from an EMBL/GenBank/DDBJ whole genome shotgun (WGS) entry which is preliminary data.</text>
</comment>
<evidence type="ECO:0000256" key="1">
    <source>
        <dbReference type="SAM" id="Phobius"/>
    </source>
</evidence>
<keyword evidence="1" id="KW-1133">Transmembrane helix</keyword>
<gene>
    <name evidence="2" type="ORF">DFO70_12042</name>
</gene>
<accession>A0A366JJS4</accession>
<sequence>MKNLIAFTAVFLIWTLLSLMLTGIDIPIPSSYIALIITTNAVFAFFSIFVQKLVIILYEVNVYEKPKTLFDYCFKYIAIITSGVNYHIQNLLNRLPLILNKLASVFFFIFLIFTGFGLMAVFN</sequence>
<name>A0A366JJS4_CYTFI</name>
<evidence type="ECO:0000313" key="2">
    <source>
        <dbReference type="EMBL" id="RBP87385.1"/>
    </source>
</evidence>
<evidence type="ECO:0000313" key="3">
    <source>
        <dbReference type="Proteomes" id="UP000252731"/>
    </source>
</evidence>
<proteinExistence type="predicted"/>
<feature type="transmembrane region" description="Helical" evidence="1">
    <location>
        <begin position="33"/>
        <end position="57"/>
    </location>
</feature>
<protein>
    <submittedName>
        <fullName evidence="2">Uncharacterized protein</fullName>
    </submittedName>
</protein>
<feature type="transmembrane region" description="Helical" evidence="1">
    <location>
        <begin position="69"/>
        <end position="88"/>
    </location>
</feature>
<feature type="transmembrane region" description="Helical" evidence="1">
    <location>
        <begin position="103"/>
        <end position="122"/>
    </location>
</feature>
<dbReference type="AlphaFoldDB" id="A0A366JJS4"/>
<keyword evidence="1" id="KW-0472">Membrane</keyword>
<dbReference type="Proteomes" id="UP000252731">
    <property type="component" value="Unassembled WGS sequence"/>
</dbReference>
<organism evidence="2 3">
    <name type="scientific">Cytobacillus firmus</name>
    <name type="common">Bacillus firmus</name>
    <dbReference type="NCBI Taxonomy" id="1399"/>
    <lineage>
        <taxon>Bacteria</taxon>
        <taxon>Bacillati</taxon>
        <taxon>Bacillota</taxon>
        <taxon>Bacilli</taxon>
        <taxon>Bacillales</taxon>
        <taxon>Bacillaceae</taxon>
        <taxon>Cytobacillus</taxon>
    </lineage>
</organism>
<dbReference type="RefSeq" id="WP_113885299.1">
    <property type="nucleotide sequence ID" value="NZ_QNSF01000020.1"/>
</dbReference>
<dbReference type="EMBL" id="QNSF01000020">
    <property type="protein sequence ID" value="RBP87385.1"/>
    <property type="molecule type" value="Genomic_DNA"/>
</dbReference>